<proteinExistence type="predicted"/>
<sequence length="219" mass="23609">MARFHNMVQLRYALAIAAASLAVASCGDSRPDTGDEAPDTAATQPTAAMQTATLGPFTYEFDQDALTAADIELRIPPTYEESMPVTKLIPEARAQQLGEQACRYGESGEVSECNARQEIGLALALLPRPIDEYRAAFADEDIGSTDLSPVSLDGADGFAFTAEAEGGGTDYRFYSIENRTILLARRFDGSADDAETDEAMDDVMRSLARSFEEQLEEAG</sequence>
<dbReference type="PROSITE" id="PS51257">
    <property type="entry name" value="PROKAR_LIPOPROTEIN"/>
    <property type="match status" value="1"/>
</dbReference>
<keyword evidence="4" id="KW-1185">Reference proteome</keyword>
<feature type="chain" id="PRO_5046027590" description="DUF1795 domain-containing protein" evidence="2">
    <location>
        <begin position="25"/>
        <end position="219"/>
    </location>
</feature>
<dbReference type="Proteomes" id="UP001500518">
    <property type="component" value="Unassembled WGS sequence"/>
</dbReference>
<protein>
    <recommendedName>
        <fullName evidence="5">DUF1795 domain-containing protein</fullName>
    </recommendedName>
</protein>
<comment type="caution">
    <text evidence="3">The sequence shown here is derived from an EMBL/GenBank/DDBJ whole genome shotgun (WGS) entry which is preliminary data.</text>
</comment>
<evidence type="ECO:0000256" key="2">
    <source>
        <dbReference type="SAM" id="SignalP"/>
    </source>
</evidence>
<reference evidence="4" key="1">
    <citation type="journal article" date="2019" name="Int. J. Syst. Evol. Microbiol.">
        <title>The Global Catalogue of Microorganisms (GCM) 10K type strain sequencing project: providing services to taxonomists for standard genome sequencing and annotation.</title>
        <authorList>
            <consortium name="The Broad Institute Genomics Platform"/>
            <consortium name="The Broad Institute Genome Sequencing Center for Infectious Disease"/>
            <person name="Wu L."/>
            <person name="Ma J."/>
        </authorList>
    </citation>
    <scope>NUCLEOTIDE SEQUENCE [LARGE SCALE GENOMIC DNA]</scope>
    <source>
        <strain evidence="4">JCM 18014</strain>
    </source>
</reference>
<keyword evidence="2" id="KW-0732">Signal</keyword>
<feature type="signal peptide" evidence="2">
    <location>
        <begin position="1"/>
        <end position="24"/>
    </location>
</feature>
<gene>
    <name evidence="3" type="ORF">GCM10023208_27440</name>
</gene>
<organism evidence="3 4">
    <name type="scientific">Erythrobacter westpacificensis</name>
    <dbReference type="NCBI Taxonomy" id="1055231"/>
    <lineage>
        <taxon>Bacteria</taxon>
        <taxon>Pseudomonadati</taxon>
        <taxon>Pseudomonadota</taxon>
        <taxon>Alphaproteobacteria</taxon>
        <taxon>Sphingomonadales</taxon>
        <taxon>Erythrobacteraceae</taxon>
        <taxon>Erythrobacter/Porphyrobacter group</taxon>
        <taxon>Erythrobacter</taxon>
    </lineage>
</organism>
<dbReference type="EMBL" id="BAABHV010000021">
    <property type="protein sequence ID" value="GAA5059770.1"/>
    <property type="molecule type" value="Genomic_DNA"/>
</dbReference>
<accession>A0ABP9KML0</accession>
<evidence type="ECO:0000313" key="4">
    <source>
        <dbReference type="Proteomes" id="UP001500518"/>
    </source>
</evidence>
<evidence type="ECO:0000313" key="3">
    <source>
        <dbReference type="EMBL" id="GAA5059770.1"/>
    </source>
</evidence>
<evidence type="ECO:0000256" key="1">
    <source>
        <dbReference type="SAM" id="MobiDB-lite"/>
    </source>
</evidence>
<evidence type="ECO:0008006" key="5">
    <source>
        <dbReference type="Google" id="ProtNLM"/>
    </source>
</evidence>
<name>A0ABP9KML0_9SPHN</name>
<feature type="region of interest" description="Disordered" evidence="1">
    <location>
        <begin position="27"/>
        <end position="46"/>
    </location>
</feature>